<accession>A0A932I1E5</accession>
<dbReference type="Gene3D" id="3.40.50.720">
    <property type="entry name" value="NAD(P)-binding Rossmann-like Domain"/>
    <property type="match status" value="1"/>
</dbReference>
<comment type="caution">
    <text evidence="1">The sequence shown here is derived from an EMBL/GenBank/DDBJ whole genome shotgun (WGS) entry which is preliminary data.</text>
</comment>
<evidence type="ECO:0000313" key="2">
    <source>
        <dbReference type="Proteomes" id="UP000782312"/>
    </source>
</evidence>
<protein>
    <submittedName>
        <fullName evidence="1">FdrA domain protein</fullName>
    </submittedName>
</protein>
<name>A0A932I1E5_UNCTE</name>
<reference evidence="1" key="1">
    <citation type="submission" date="2020-07" db="EMBL/GenBank/DDBJ databases">
        <title>Huge and variable diversity of episymbiotic CPR bacteria and DPANN archaea in groundwater ecosystems.</title>
        <authorList>
            <person name="He C.Y."/>
            <person name="Keren R."/>
            <person name="Whittaker M."/>
            <person name="Farag I.F."/>
            <person name="Doudna J."/>
            <person name="Cate J.H.D."/>
            <person name="Banfield J.F."/>
        </authorList>
    </citation>
    <scope>NUCLEOTIDE SEQUENCE</scope>
    <source>
        <strain evidence="1">NC_groundwater_763_Ag_S-0.2um_68_21</strain>
    </source>
</reference>
<proteinExistence type="predicted"/>
<dbReference type="Proteomes" id="UP000782312">
    <property type="component" value="Unassembled WGS sequence"/>
</dbReference>
<dbReference type="AlphaFoldDB" id="A0A932I1E5"/>
<sequence>MSLESLMGGPLRVVNLGLELFAEELRAEGAEVVHVDWRPPAGGNPRLARLLEGLEELDRRED</sequence>
<gene>
    <name evidence="1" type="ORF">HYZ11_18405</name>
</gene>
<evidence type="ECO:0000313" key="1">
    <source>
        <dbReference type="EMBL" id="MBI3129585.1"/>
    </source>
</evidence>
<dbReference type="EMBL" id="JACPUR010000041">
    <property type="protein sequence ID" value="MBI3129585.1"/>
    <property type="molecule type" value="Genomic_DNA"/>
</dbReference>
<organism evidence="1 2">
    <name type="scientific">Tectimicrobiota bacterium</name>
    <dbReference type="NCBI Taxonomy" id="2528274"/>
    <lineage>
        <taxon>Bacteria</taxon>
        <taxon>Pseudomonadati</taxon>
        <taxon>Nitrospinota/Tectimicrobiota group</taxon>
        <taxon>Candidatus Tectimicrobiota</taxon>
    </lineage>
</organism>